<gene>
    <name evidence="1" type="ORF">GFER_01665</name>
</gene>
<evidence type="ECO:0008006" key="3">
    <source>
        <dbReference type="Google" id="ProtNLM"/>
    </source>
</evidence>
<protein>
    <recommendedName>
        <fullName evidence="3">DUF2180 family protein</fullName>
    </recommendedName>
</protein>
<organism evidence="1 2">
    <name type="scientific">Geoalkalibacter ferrihydriticus DSM 17813</name>
    <dbReference type="NCBI Taxonomy" id="1121915"/>
    <lineage>
        <taxon>Bacteria</taxon>
        <taxon>Pseudomonadati</taxon>
        <taxon>Thermodesulfobacteriota</taxon>
        <taxon>Desulfuromonadia</taxon>
        <taxon>Desulfuromonadales</taxon>
        <taxon>Geoalkalibacteraceae</taxon>
        <taxon>Geoalkalibacter</taxon>
    </lineage>
</organism>
<name>A0A0C2EHS7_9BACT</name>
<accession>A0A0C2EHS7</accession>
<proteinExistence type="predicted"/>
<dbReference type="Proteomes" id="UP000035068">
    <property type="component" value="Unassembled WGS sequence"/>
</dbReference>
<reference evidence="1 2" key="1">
    <citation type="submission" date="2014-12" db="EMBL/GenBank/DDBJ databases">
        <title>Genomes of Geoalkalibacter ferrihydriticus and Geoalkalibacter subterraneus, two haloalkaliphilic metal-reducing members of the Geobacteraceae.</title>
        <authorList>
            <person name="Badalamenti J.P."/>
            <person name="Torres C.I."/>
            <person name="Krajmalnik-Brown R."/>
            <person name="Bond D.R."/>
        </authorList>
    </citation>
    <scope>NUCLEOTIDE SEQUENCE [LARGE SCALE GENOMIC DNA]</scope>
    <source>
        <strain evidence="1 2">DSM 17813</strain>
    </source>
</reference>
<keyword evidence="2" id="KW-1185">Reference proteome</keyword>
<sequence length="67" mass="7360">MMNCYSCAKKNHIIEAVAVCSVCGKGLCLDHAVERELPLVQRVSGWLDQSLVHILCADCARVKTLTD</sequence>
<comment type="caution">
    <text evidence="1">The sequence shown here is derived from an EMBL/GenBank/DDBJ whole genome shotgun (WGS) entry which is preliminary data.</text>
</comment>
<dbReference type="AlphaFoldDB" id="A0A0C2EHS7"/>
<evidence type="ECO:0000313" key="1">
    <source>
        <dbReference type="EMBL" id="KIH78183.1"/>
    </source>
</evidence>
<dbReference type="EMBL" id="JWJD01000001">
    <property type="protein sequence ID" value="KIH78183.1"/>
    <property type="molecule type" value="Genomic_DNA"/>
</dbReference>
<evidence type="ECO:0000313" key="2">
    <source>
        <dbReference type="Proteomes" id="UP000035068"/>
    </source>
</evidence>
<dbReference type="Pfam" id="PF09947">
    <property type="entry name" value="DUF2180"/>
    <property type="match status" value="1"/>
</dbReference>
<dbReference type="InterPro" id="IPR017211">
    <property type="entry name" value="UCP037465_Znf"/>
</dbReference>